<evidence type="ECO:0000256" key="2">
    <source>
        <dbReference type="ARBA" id="ARBA00022741"/>
    </source>
</evidence>
<dbReference type="GO" id="GO:0005524">
    <property type="term" value="F:ATP binding"/>
    <property type="evidence" value="ECO:0007669"/>
    <property type="project" value="UniProtKB-KW"/>
</dbReference>
<dbReference type="EMBL" id="JACOPG010000003">
    <property type="protein sequence ID" value="MBC5686879.1"/>
    <property type="molecule type" value="Genomic_DNA"/>
</dbReference>
<evidence type="ECO:0000259" key="4">
    <source>
        <dbReference type="PROSITE" id="PS50893"/>
    </source>
</evidence>
<dbReference type="InterPro" id="IPR003593">
    <property type="entry name" value="AAA+_ATPase"/>
</dbReference>
<dbReference type="InterPro" id="IPR051782">
    <property type="entry name" value="ABC_Transporter_VariousFunc"/>
</dbReference>
<protein>
    <submittedName>
        <fullName evidence="5">ABC transporter ATP-binding protein</fullName>
    </submittedName>
</protein>
<dbReference type="SMART" id="SM00382">
    <property type="entry name" value="AAA"/>
    <property type="match status" value="1"/>
</dbReference>
<keyword evidence="1" id="KW-0813">Transport</keyword>
<proteinExistence type="predicted"/>
<dbReference type="InterPro" id="IPR027417">
    <property type="entry name" value="P-loop_NTPase"/>
</dbReference>
<name>A0ABR7GHW5_9FIRM</name>
<comment type="caution">
    <text evidence="5">The sequence shown here is derived from an EMBL/GenBank/DDBJ whole genome shotgun (WGS) entry which is preliminary data.</text>
</comment>
<dbReference type="Gene3D" id="3.40.50.300">
    <property type="entry name" value="P-loop containing nucleotide triphosphate hydrolases"/>
    <property type="match status" value="1"/>
</dbReference>
<dbReference type="CDD" id="cd03230">
    <property type="entry name" value="ABC_DR_subfamily_A"/>
    <property type="match status" value="1"/>
</dbReference>
<dbReference type="Pfam" id="PF00005">
    <property type="entry name" value="ABC_tran"/>
    <property type="match status" value="1"/>
</dbReference>
<gene>
    <name evidence="5" type="ORF">H8R94_09735</name>
</gene>
<dbReference type="PROSITE" id="PS50893">
    <property type="entry name" value="ABC_TRANSPORTER_2"/>
    <property type="match status" value="1"/>
</dbReference>
<dbReference type="RefSeq" id="WP_186854542.1">
    <property type="nucleotide sequence ID" value="NZ_JACOPG010000003.1"/>
</dbReference>
<dbReference type="Proteomes" id="UP000643810">
    <property type="component" value="Unassembled WGS sequence"/>
</dbReference>
<organism evidence="5 6">
    <name type="scientific">Roseburia lenta</name>
    <dbReference type="NCBI Taxonomy" id="2763061"/>
    <lineage>
        <taxon>Bacteria</taxon>
        <taxon>Bacillati</taxon>
        <taxon>Bacillota</taxon>
        <taxon>Clostridia</taxon>
        <taxon>Lachnospirales</taxon>
        <taxon>Lachnospiraceae</taxon>
        <taxon>Roseburia</taxon>
    </lineage>
</organism>
<dbReference type="SUPFAM" id="SSF52540">
    <property type="entry name" value="P-loop containing nucleoside triphosphate hydrolases"/>
    <property type="match status" value="1"/>
</dbReference>
<keyword evidence="6" id="KW-1185">Reference proteome</keyword>
<evidence type="ECO:0000313" key="5">
    <source>
        <dbReference type="EMBL" id="MBC5686879.1"/>
    </source>
</evidence>
<evidence type="ECO:0000256" key="3">
    <source>
        <dbReference type="ARBA" id="ARBA00022840"/>
    </source>
</evidence>
<dbReference type="PANTHER" id="PTHR42939:SF1">
    <property type="entry name" value="ABC TRANSPORTER ATP-BINDING PROTEIN ALBC-RELATED"/>
    <property type="match status" value="1"/>
</dbReference>
<dbReference type="PANTHER" id="PTHR42939">
    <property type="entry name" value="ABC TRANSPORTER ATP-BINDING PROTEIN ALBC-RELATED"/>
    <property type="match status" value="1"/>
</dbReference>
<keyword evidence="3 5" id="KW-0067">ATP-binding</keyword>
<reference evidence="5 6" key="1">
    <citation type="submission" date="2020-08" db="EMBL/GenBank/DDBJ databases">
        <title>Genome public.</title>
        <authorList>
            <person name="Liu C."/>
            <person name="Sun Q."/>
        </authorList>
    </citation>
    <scope>NUCLEOTIDE SEQUENCE [LARGE SCALE GENOMIC DNA]</scope>
    <source>
        <strain evidence="5 6">NSJ-9</strain>
    </source>
</reference>
<keyword evidence="2" id="KW-0547">Nucleotide-binding</keyword>
<evidence type="ECO:0000313" key="6">
    <source>
        <dbReference type="Proteomes" id="UP000643810"/>
    </source>
</evidence>
<feature type="domain" description="ABC transporter" evidence="4">
    <location>
        <begin position="2"/>
        <end position="228"/>
    </location>
</feature>
<accession>A0ABR7GHW5</accession>
<evidence type="ECO:0000256" key="1">
    <source>
        <dbReference type="ARBA" id="ARBA00022448"/>
    </source>
</evidence>
<dbReference type="InterPro" id="IPR003439">
    <property type="entry name" value="ABC_transporter-like_ATP-bd"/>
</dbReference>
<sequence length="299" mass="33571">MIQIDNVSKSFHGTQALDHLQMHVPKGAIYGLVGPNGAGKSTIIRHIVGAYRPDEGEILIDGENIRENASIKEKIAYIPDEIFYFAQATTLDMMHYYKGLYPSFDEQYFYKICKCFPMLNLKKPIRSFSKGTIKQVAFVLALSIHPALLVLDEPVDGLDPVMRRQIWSLIMGEVADRGTTVLVSSHNLRELEDVCDHIGILSHGHIILERSLDNLQSSVTKVQVAFDGDLPPIPEGLQVLHSVTNGRVSTLILKGQPREAQEKMAALHPLLLDVLPLSLEEIFIYEMEGEHYEVKNILF</sequence>